<comment type="caution">
    <text evidence="2">The sequence shown here is derived from an EMBL/GenBank/DDBJ whole genome shotgun (WGS) entry which is preliminary data.</text>
</comment>
<accession>A0AAE1E5D8</accession>
<organism evidence="2 3">
    <name type="scientific">Elysia crispata</name>
    <name type="common">lettuce slug</name>
    <dbReference type="NCBI Taxonomy" id="231223"/>
    <lineage>
        <taxon>Eukaryota</taxon>
        <taxon>Metazoa</taxon>
        <taxon>Spiralia</taxon>
        <taxon>Lophotrochozoa</taxon>
        <taxon>Mollusca</taxon>
        <taxon>Gastropoda</taxon>
        <taxon>Heterobranchia</taxon>
        <taxon>Euthyneura</taxon>
        <taxon>Panpulmonata</taxon>
        <taxon>Sacoglossa</taxon>
        <taxon>Placobranchoidea</taxon>
        <taxon>Plakobranchidae</taxon>
        <taxon>Elysia</taxon>
    </lineage>
</organism>
<proteinExistence type="predicted"/>
<evidence type="ECO:0000256" key="1">
    <source>
        <dbReference type="SAM" id="MobiDB-lite"/>
    </source>
</evidence>
<feature type="region of interest" description="Disordered" evidence="1">
    <location>
        <begin position="1"/>
        <end position="28"/>
    </location>
</feature>
<evidence type="ECO:0000313" key="3">
    <source>
        <dbReference type="Proteomes" id="UP001283361"/>
    </source>
</evidence>
<feature type="compositionally biased region" description="Polar residues" evidence="1">
    <location>
        <begin position="12"/>
        <end position="22"/>
    </location>
</feature>
<gene>
    <name evidence="2" type="ORF">RRG08_049575</name>
</gene>
<protein>
    <submittedName>
        <fullName evidence="2">Uncharacterized protein</fullName>
    </submittedName>
</protein>
<reference evidence="2" key="1">
    <citation type="journal article" date="2023" name="G3 (Bethesda)">
        <title>A reference genome for the long-term kleptoplast-retaining sea slug Elysia crispata morphotype clarki.</title>
        <authorList>
            <person name="Eastman K.E."/>
            <person name="Pendleton A.L."/>
            <person name="Shaikh M.A."/>
            <person name="Suttiyut T."/>
            <person name="Ogas R."/>
            <person name="Tomko P."/>
            <person name="Gavelis G."/>
            <person name="Widhalm J.R."/>
            <person name="Wisecaver J.H."/>
        </authorList>
    </citation>
    <scope>NUCLEOTIDE SEQUENCE</scope>
    <source>
        <strain evidence="2">ECLA1</strain>
    </source>
</reference>
<dbReference type="AlphaFoldDB" id="A0AAE1E5D8"/>
<dbReference type="EMBL" id="JAWDGP010001132">
    <property type="protein sequence ID" value="KAK3794175.1"/>
    <property type="molecule type" value="Genomic_DNA"/>
</dbReference>
<feature type="region of interest" description="Disordered" evidence="1">
    <location>
        <begin position="34"/>
        <end position="53"/>
    </location>
</feature>
<keyword evidence="3" id="KW-1185">Reference proteome</keyword>
<dbReference type="Proteomes" id="UP001283361">
    <property type="component" value="Unassembled WGS sequence"/>
</dbReference>
<evidence type="ECO:0000313" key="2">
    <source>
        <dbReference type="EMBL" id="KAK3794175.1"/>
    </source>
</evidence>
<name>A0AAE1E5D8_9GAST</name>
<sequence>MKQLALPAAPRQETSLRPTQQRLGEWGPLSLPLYGGRIGSGDKTPRAREANTSTRGHWISVSRGTEDTARVGYRGTMANLGTNHYRPQGLSFV</sequence>